<dbReference type="PANTHER" id="PTHR31873">
    <property type="entry name" value="L-ASPARTATE DEHYDROGENASE-RELATED"/>
    <property type="match status" value="1"/>
</dbReference>
<protein>
    <submittedName>
        <fullName evidence="4">Aspartate dehydrogenase</fullName>
        <ecNumber evidence="4">1.4.1.21</ecNumber>
    </submittedName>
</protein>
<evidence type="ECO:0000259" key="3">
    <source>
        <dbReference type="Pfam" id="PF03447"/>
    </source>
</evidence>
<dbReference type="RefSeq" id="WP_183488209.1">
    <property type="nucleotide sequence ID" value="NZ_JACIDZ010000011.1"/>
</dbReference>
<dbReference type="Gene3D" id="3.30.360.10">
    <property type="entry name" value="Dihydrodipicolinate Reductase, domain 2"/>
    <property type="match status" value="1"/>
</dbReference>
<dbReference type="SUPFAM" id="SSF51735">
    <property type="entry name" value="NAD(P)-binding Rossmann-fold domains"/>
    <property type="match status" value="1"/>
</dbReference>
<dbReference type="Gene3D" id="3.40.50.720">
    <property type="entry name" value="NAD(P)-binding Rossmann-like Domain"/>
    <property type="match status" value="1"/>
</dbReference>
<accession>A0A7W6PC59</accession>
<keyword evidence="5" id="KW-1185">Reference proteome</keyword>
<dbReference type="PANTHER" id="PTHR31873:SF6">
    <property type="entry name" value="ASPARTATE DEHYDROGENASE DOMAIN-CONTAINING PROTEIN"/>
    <property type="match status" value="1"/>
</dbReference>
<proteinExistence type="inferred from homology"/>
<dbReference type="InterPro" id="IPR002811">
    <property type="entry name" value="Asp_DH"/>
</dbReference>
<dbReference type="InterPro" id="IPR036291">
    <property type="entry name" value="NAD(P)-bd_dom_sf"/>
</dbReference>
<dbReference type="GO" id="GO:0033735">
    <property type="term" value="F:aspartate dehydrogenase [NAD(P)+] activity"/>
    <property type="evidence" value="ECO:0007669"/>
    <property type="project" value="UniProtKB-EC"/>
</dbReference>
<name>A0A7W6PC59_9HYPH</name>
<dbReference type="EC" id="1.4.1.21" evidence="4"/>
<comment type="similarity">
    <text evidence="1">Belongs to the L-aspartate dehydrogenase family.</text>
</comment>
<dbReference type="EMBL" id="JACIDZ010000011">
    <property type="protein sequence ID" value="MBB4123339.1"/>
    <property type="molecule type" value="Genomic_DNA"/>
</dbReference>
<dbReference type="GO" id="GO:0050661">
    <property type="term" value="F:NADP binding"/>
    <property type="evidence" value="ECO:0007669"/>
    <property type="project" value="InterPro"/>
</dbReference>
<dbReference type="Proteomes" id="UP000530571">
    <property type="component" value="Unassembled WGS sequence"/>
</dbReference>
<evidence type="ECO:0000259" key="2">
    <source>
        <dbReference type="Pfam" id="PF01958"/>
    </source>
</evidence>
<dbReference type="Pfam" id="PF01958">
    <property type="entry name" value="Asp_DH_C"/>
    <property type="match status" value="1"/>
</dbReference>
<organism evidence="4 5">
    <name type="scientific">Martelella radicis</name>
    <dbReference type="NCBI Taxonomy" id="1397476"/>
    <lineage>
        <taxon>Bacteria</taxon>
        <taxon>Pseudomonadati</taxon>
        <taxon>Pseudomonadota</taxon>
        <taxon>Alphaproteobacteria</taxon>
        <taxon>Hyphomicrobiales</taxon>
        <taxon>Aurantimonadaceae</taxon>
        <taxon>Martelella</taxon>
    </lineage>
</organism>
<dbReference type="SUPFAM" id="SSF55347">
    <property type="entry name" value="Glyceraldehyde-3-phosphate dehydrogenase-like, C-terminal domain"/>
    <property type="match status" value="1"/>
</dbReference>
<reference evidence="4 5" key="1">
    <citation type="submission" date="2020-08" db="EMBL/GenBank/DDBJ databases">
        <title>Genomic Encyclopedia of Type Strains, Phase IV (KMG-IV): sequencing the most valuable type-strain genomes for metagenomic binning, comparative biology and taxonomic classification.</title>
        <authorList>
            <person name="Goeker M."/>
        </authorList>
    </citation>
    <scope>NUCLEOTIDE SEQUENCE [LARGE SCALE GENOMIC DNA]</scope>
    <source>
        <strain evidence="4 5">DSM 28101</strain>
    </source>
</reference>
<evidence type="ECO:0000256" key="1">
    <source>
        <dbReference type="ARBA" id="ARBA00008331"/>
    </source>
</evidence>
<evidence type="ECO:0000313" key="5">
    <source>
        <dbReference type="Proteomes" id="UP000530571"/>
    </source>
</evidence>
<evidence type="ECO:0000313" key="4">
    <source>
        <dbReference type="EMBL" id="MBB4123339.1"/>
    </source>
</evidence>
<feature type="domain" description="Aspartate/homoserine dehydrogenase NAD-binding" evidence="3">
    <location>
        <begin position="16"/>
        <end position="128"/>
    </location>
</feature>
<gene>
    <name evidence="4" type="ORF">GGR30_003282</name>
</gene>
<dbReference type="GO" id="GO:0009435">
    <property type="term" value="P:NAD+ biosynthetic process"/>
    <property type="evidence" value="ECO:0007669"/>
    <property type="project" value="InterPro"/>
</dbReference>
<sequence>MAPNPPIKRETCVLLGYGRIGRRIAGALLRDRHGPALAGIVARNPAAISADLEDPAIPVFPDIHAALATKPDLVIECASPPALAGTGAEILAAGADLVALSLTAFADPAVETRLRMAAKAGPGRLHIPSGAAAALPLLRVARKAGLEKVRFRQTYLPSHWAKIAGENDAFQFTGSFFEGSVRSAAARFPFNLNAAVGVALAGAGLDDTVIELIGDPGVGNMRYALDIESCGAPIRLDIGPYRDRPPEGPDHTAYSILAMLSARSEVITF</sequence>
<dbReference type="Pfam" id="PF03447">
    <property type="entry name" value="NAD_binding_3"/>
    <property type="match status" value="1"/>
</dbReference>
<dbReference type="InterPro" id="IPR005106">
    <property type="entry name" value="Asp/hSer_DH_NAD-bd"/>
</dbReference>
<comment type="caution">
    <text evidence="4">The sequence shown here is derived from an EMBL/GenBank/DDBJ whole genome shotgun (WGS) entry which is preliminary data.</text>
</comment>
<feature type="domain" description="Aspartate dehydrogenase" evidence="2">
    <location>
        <begin position="176"/>
        <end position="236"/>
    </location>
</feature>
<dbReference type="AlphaFoldDB" id="A0A7W6PC59"/>
<keyword evidence="4" id="KW-0560">Oxidoreductase</keyword>